<evidence type="ECO:0000313" key="2">
    <source>
        <dbReference type="Proteomes" id="UP001459105"/>
    </source>
</evidence>
<organism evidence="1 2">
    <name type="scientific">Microcystis phage Mvi-JY20</name>
    <dbReference type="NCBI Taxonomy" id="3128146"/>
    <lineage>
        <taxon>Viruses</taxon>
        <taxon>Duplodnaviria</taxon>
        <taxon>Heunggongvirae</taxon>
        <taxon>Uroviricota</taxon>
        <taxon>Caudoviricetes</taxon>
    </lineage>
</organism>
<reference evidence="1" key="1">
    <citation type="submission" date="2024-03" db="EMBL/GenBank/DDBJ databases">
        <authorList>
            <person name="Lin W."/>
            <person name="Li D."/>
            <person name="Tong Y."/>
        </authorList>
    </citation>
    <scope>NUCLEOTIDE SEQUENCE</scope>
</reference>
<name>A0AAX4QFW3_9CAUD</name>
<evidence type="ECO:0000313" key="1">
    <source>
        <dbReference type="EMBL" id="XAI95424.1"/>
    </source>
</evidence>
<accession>A0AAX4QFW3</accession>
<proteinExistence type="predicted"/>
<protein>
    <submittedName>
        <fullName evidence="1">Uncharacterized protein</fullName>
    </submittedName>
</protein>
<dbReference type="EMBL" id="PP438412">
    <property type="protein sequence ID" value="XAI95424.1"/>
    <property type="molecule type" value="Genomic_DNA"/>
</dbReference>
<sequence>MDKAFNANTPVRIQITNVRESGHREGWTKQVTTVDRTKQNGYSLIGKFLSNGLHELQVGEVIVRQDPTGSVKHGGKKGSVGFVTREGEIEWTLTDVDWHTQFLLIRDEVERLLITSSVLKGVECKGYAITEAANPLEGFSTEALQTELARRAEVVK</sequence>
<dbReference type="Proteomes" id="UP001459105">
    <property type="component" value="Segment"/>
</dbReference>